<evidence type="ECO:0000256" key="1">
    <source>
        <dbReference type="SAM" id="MobiDB-lite"/>
    </source>
</evidence>
<dbReference type="PANTHER" id="PTHR13297:SF5">
    <property type="entry name" value="TBC1 DOMAIN FAMILY MEMBER 23"/>
    <property type="match status" value="1"/>
</dbReference>
<keyword evidence="4" id="KW-1185">Reference proteome</keyword>
<gene>
    <name evidence="3" type="ORF">BSAL_17490</name>
</gene>
<reference evidence="4" key="1">
    <citation type="submission" date="2015-09" db="EMBL/GenBank/DDBJ databases">
        <authorList>
            <consortium name="Pathogen Informatics"/>
        </authorList>
    </citation>
    <scope>NUCLEOTIDE SEQUENCE [LARGE SCALE GENOMIC DNA]</scope>
    <source>
        <strain evidence="4">Lake Konstanz</strain>
    </source>
</reference>
<protein>
    <recommendedName>
        <fullName evidence="2">Rhodanese domain-containing protein</fullName>
    </recommendedName>
</protein>
<dbReference type="OrthoDB" id="73307at2759"/>
<accession>A0A0S4JBQ9</accession>
<dbReference type="AlphaFoldDB" id="A0A0S4JBQ9"/>
<feature type="compositionally biased region" description="Low complexity" evidence="1">
    <location>
        <begin position="1"/>
        <end position="24"/>
    </location>
</feature>
<feature type="domain" description="Rhodanese" evidence="2">
    <location>
        <begin position="502"/>
        <end position="597"/>
    </location>
</feature>
<sequence>MSSSLEQLLQSSCSEDASSSSSSSPLERRQAILHAALSEQEDLDKLLRPNPHLRWELYAELSQLMLFNASSSFSGSKRDAAPTSFQAYSHAMNAEDEDFAATLLKVLSPQQRTTHQSEMQAKLEATADQEEEAESSVSGGLSSNEKEVRGFVYFFATKTGSSWSSGDGLAHAALSLAHLLAMSNNAKRATTTSAENDQQQQQRSCDDVVKQSLRQLFVTLYHFHATLLIPTQAQCFAHSFEILFRLLLQYHDPLLALHFDQRQVDVGVFAYRWIRDLLTVSRSSGGPPIVKPTAKSENAQRVKDDEEFSVRVWPLWDLIVVHQEPLLPCFLTVVALIECRQDILARCASTIDCQQFLSQFHVSHAYRRLSVSPSRRSTPSPTSSSPTTGSSGSVVPSFSILPPCERAKDLIVKAKLALRNTPLTSQVSLRELLFPDAEFLQRDPREVRELLLSFVALPVDSAELVAAFASPSTTDAATVDAAGSEVAVVQKRPSSQSSGHGTSVGYVILDCRSTESFHFARLPTALHVGDAIGFDAELLQKMRDRFAAARGSHLCILGTGRALIEEINLLKLIVLHLVQHGFPYVSVATGGFRALIPYIKSGKVEFVRGGGPKTKPHKADSSPQQTTRKTASCVPMAPTDDSDGSPALASRSAAQQPPPVATTSTVDEIKAKASSWGWGLMKAVTEKVDDLRRPKAAATSSGGDDAPITVTSSTTWESRTEPQQAVPPVATASASQHSLPNQVLEVRQPLFSTVSHKSVKAIPPSSTVTVHADPYQPNSQPSVQHPNQQAAAGRTSVVDADDDDEELDLITSVAPPPPPPPTTVVATPVKAESLAKEEAVVVTSPPATKPASSADDDLDFLYTSPPAARPAATAVTTTPSTAVATPSAAALQENKSESKPVAKPSTSRARSVQQAVDDFDDIFN</sequence>
<feature type="region of interest" description="Disordered" evidence="1">
    <location>
        <begin position="839"/>
        <end position="924"/>
    </location>
</feature>
<dbReference type="InterPro" id="IPR035969">
    <property type="entry name" value="Rab-GAP_TBC_sf"/>
</dbReference>
<feature type="compositionally biased region" description="Acidic residues" evidence="1">
    <location>
        <begin position="799"/>
        <end position="808"/>
    </location>
</feature>
<feature type="region of interest" description="Disordered" evidence="1">
    <location>
        <begin position="1"/>
        <end position="27"/>
    </location>
</feature>
<dbReference type="Gene3D" id="1.10.472.80">
    <property type="entry name" value="Ypt/Rab-GAP domain of gyp1p, domain 3"/>
    <property type="match status" value="1"/>
</dbReference>
<dbReference type="EMBL" id="CYKH01001677">
    <property type="protein sequence ID" value="CUG88830.1"/>
    <property type="molecule type" value="Genomic_DNA"/>
</dbReference>
<dbReference type="PANTHER" id="PTHR13297">
    <property type="entry name" value="TBC1 DOMAIN FAMILY MEMBER 23-RELATED"/>
    <property type="match status" value="1"/>
</dbReference>
<evidence type="ECO:0000259" key="2">
    <source>
        <dbReference type="PROSITE" id="PS50206"/>
    </source>
</evidence>
<dbReference type="GO" id="GO:0099041">
    <property type="term" value="P:vesicle tethering to Golgi"/>
    <property type="evidence" value="ECO:0007669"/>
    <property type="project" value="TreeGrafter"/>
</dbReference>
<dbReference type="Proteomes" id="UP000051952">
    <property type="component" value="Unassembled WGS sequence"/>
</dbReference>
<feature type="compositionally biased region" description="Polar residues" evidence="1">
    <location>
        <begin position="904"/>
        <end position="914"/>
    </location>
</feature>
<organism evidence="3 4">
    <name type="scientific">Bodo saltans</name>
    <name type="common">Flagellated protozoan</name>
    <dbReference type="NCBI Taxonomy" id="75058"/>
    <lineage>
        <taxon>Eukaryota</taxon>
        <taxon>Discoba</taxon>
        <taxon>Euglenozoa</taxon>
        <taxon>Kinetoplastea</taxon>
        <taxon>Metakinetoplastina</taxon>
        <taxon>Eubodonida</taxon>
        <taxon>Bodonidae</taxon>
        <taxon>Bodo</taxon>
    </lineage>
</organism>
<dbReference type="GO" id="GO:0005829">
    <property type="term" value="C:cytosol"/>
    <property type="evidence" value="ECO:0007669"/>
    <property type="project" value="GOC"/>
</dbReference>
<dbReference type="PROSITE" id="PS50206">
    <property type="entry name" value="RHODANESE_3"/>
    <property type="match status" value="1"/>
</dbReference>
<feature type="compositionally biased region" description="Polar residues" evidence="1">
    <location>
        <begin position="621"/>
        <end position="630"/>
    </location>
</feature>
<proteinExistence type="predicted"/>
<feature type="compositionally biased region" description="Polar residues" evidence="1">
    <location>
        <begin position="709"/>
        <end position="723"/>
    </location>
</feature>
<feature type="region of interest" description="Disordered" evidence="1">
    <location>
        <begin position="371"/>
        <end position="394"/>
    </location>
</feature>
<evidence type="ECO:0000313" key="3">
    <source>
        <dbReference type="EMBL" id="CUG88830.1"/>
    </source>
</evidence>
<feature type="compositionally biased region" description="Low complexity" evidence="1">
    <location>
        <begin position="863"/>
        <end position="890"/>
    </location>
</feature>
<feature type="region of interest" description="Disordered" evidence="1">
    <location>
        <begin position="693"/>
        <end position="737"/>
    </location>
</feature>
<name>A0A0S4JBQ9_BODSA</name>
<feature type="compositionally biased region" description="Polar residues" evidence="1">
    <location>
        <begin position="110"/>
        <end position="119"/>
    </location>
</feature>
<dbReference type="InterPro" id="IPR001763">
    <property type="entry name" value="Rhodanese-like_dom"/>
</dbReference>
<dbReference type="InterPro" id="IPR039755">
    <property type="entry name" value="TBC1D23"/>
</dbReference>
<evidence type="ECO:0000313" key="4">
    <source>
        <dbReference type="Proteomes" id="UP000051952"/>
    </source>
</evidence>
<dbReference type="SUPFAM" id="SSF47923">
    <property type="entry name" value="Ypt/Rab-GAP domain of gyp1p"/>
    <property type="match status" value="1"/>
</dbReference>
<feature type="region of interest" description="Disordered" evidence="1">
    <location>
        <begin position="110"/>
        <end position="142"/>
    </location>
</feature>
<dbReference type="GO" id="GO:0042147">
    <property type="term" value="P:retrograde transport, endosome to Golgi"/>
    <property type="evidence" value="ECO:0007669"/>
    <property type="project" value="InterPro"/>
</dbReference>
<feature type="region of interest" description="Disordered" evidence="1">
    <location>
        <begin position="609"/>
        <end position="666"/>
    </location>
</feature>
<feature type="compositionally biased region" description="Polar residues" evidence="1">
    <location>
        <begin position="776"/>
        <end position="790"/>
    </location>
</feature>
<feature type="region of interest" description="Disordered" evidence="1">
    <location>
        <begin position="755"/>
        <end position="825"/>
    </location>
</feature>
<dbReference type="GO" id="GO:0005802">
    <property type="term" value="C:trans-Golgi network"/>
    <property type="evidence" value="ECO:0007669"/>
    <property type="project" value="TreeGrafter"/>
</dbReference>
<dbReference type="VEuPathDB" id="TriTrypDB:BSAL_17490"/>